<reference evidence="1" key="1">
    <citation type="journal article" date="2017" name="Nature">
        <title>The sunflower genome provides insights into oil metabolism, flowering and Asterid evolution.</title>
        <authorList>
            <person name="Badouin H."/>
            <person name="Gouzy J."/>
            <person name="Grassa C.J."/>
            <person name="Murat F."/>
            <person name="Staton S.E."/>
            <person name="Cottret L."/>
            <person name="Lelandais-Briere C."/>
            <person name="Owens G.L."/>
            <person name="Carrere S."/>
            <person name="Mayjonade B."/>
            <person name="Legrand L."/>
            <person name="Gill N."/>
            <person name="Kane N.C."/>
            <person name="Bowers J.E."/>
            <person name="Hubner S."/>
            <person name="Bellec A."/>
            <person name="Berard A."/>
            <person name="Berges H."/>
            <person name="Blanchet N."/>
            <person name="Boniface M.C."/>
            <person name="Brunel D."/>
            <person name="Catrice O."/>
            <person name="Chaidir N."/>
            <person name="Claudel C."/>
            <person name="Donnadieu C."/>
            <person name="Faraut T."/>
            <person name="Fievet G."/>
            <person name="Helmstetter N."/>
            <person name="King M."/>
            <person name="Knapp S.J."/>
            <person name="Lai Z."/>
            <person name="Le Paslier M.C."/>
            <person name="Lippi Y."/>
            <person name="Lorenzon L."/>
            <person name="Mandel J.R."/>
            <person name="Marage G."/>
            <person name="Marchand G."/>
            <person name="Marquand E."/>
            <person name="Bret-Mestries E."/>
            <person name="Morien E."/>
            <person name="Nambeesan S."/>
            <person name="Nguyen T."/>
            <person name="Pegot-Espagnet P."/>
            <person name="Pouilly N."/>
            <person name="Raftis F."/>
            <person name="Sallet E."/>
            <person name="Schiex T."/>
            <person name="Thomas J."/>
            <person name="Vandecasteele C."/>
            <person name="Vares D."/>
            <person name="Vear F."/>
            <person name="Vautrin S."/>
            <person name="Crespi M."/>
            <person name="Mangin B."/>
            <person name="Burke J.M."/>
            <person name="Salse J."/>
            <person name="Munos S."/>
            <person name="Vincourt P."/>
            <person name="Rieseberg L.H."/>
            <person name="Langlade N.B."/>
        </authorList>
    </citation>
    <scope>NUCLEOTIDE SEQUENCE</scope>
    <source>
        <tissue evidence="1">Leaves</tissue>
    </source>
</reference>
<reference evidence="1" key="2">
    <citation type="submission" date="2020-06" db="EMBL/GenBank/DDBJ databases">
        <title>Helianthus annuus Genome sequencing and assembly Release 2.</title>
        <authorList>
            <person name="Gouzy J."/>
            <person name="Langlade N."/>
            <person name="Munos S."/>
        </authorList>
    </citation>
    <scope>NUCLEOTIDE SEQUENCE</scope>
    <source>
        <tissue evidence="1">Leaves</tissue>
    </source>
</reference>
<organism evidence="1 2">
    <name type="scientific">Helianthus annuus</name>
    <name type="common">Common sunflower</name>
    <dbReference type="NCBI Taxonomy" id="4232"/>
    <lineage>
        <taxon>Eukaryota</taxon>
        <taxon>Viridiplantae</taxon>
        <taxon>Streptophyta</taxon>
        <taxon>Embryophyta</taxon>
        <taxon>Tracheophyta</taxon>
        <taxon>Spermatophyta</taxon>
        <taxon>Magnoliopsida</taxon>
        <taxon>eudicotyledons</taxon>
        <taxon>Gunneridae</taxon>
        <taxon>Pentapetalae</taxon>
        <taxon>asterids</taxon>
        <taxon>campanulids</taxon>
        <taxon>Asterales</taxon>
        <taxon>Asteraceae</taxon>
        <taxon>Asteroideae</taxon>
        <taxon>Heliantheae alliance</taxon>
        <taxon>Heliantheae</taxon>
        <taxon>Helianthus</taxon>
    </lineage>
</organism>
<name>A0A9K3DWA6_HELAN</name>
<evidence type="ECO:0000313" key="1">
    <source>
        <dbReference type="EMBL" id="KAF5762063.1"/>
    </source>
</evidence>
<dbReference type="InterPro" id="IPR032675">
    <property type="entry name" value="LRR_dom_sf"/>
</dbReference>
<gene>
    <name evidence="1" type="ORF">HanXRQr2_Chr16g0772521</name>
</gene>
<accession>A0A9K3DWA6</accession>
<dbReference type="Gramene" id="mRNA:HanXRQr2_Chr16g0772521">
    <property type="protein sequence ID" value="mRNA:HanXRQr2_Chr16g0772521"/>
    <property type="gene ID" value="HanXRQr2_Chr16g0772521"/>
</dbReference>
<dbReference type="OrthoDB" id="1725336at2759"/>
<dbReference type="SUPFAM" id="SSF52047">
    <property type="entry name" value="RNI-like"/>
    <property type="match status" value="1"/>
</dbReference>
<dbReference type="Gene3D" id="3.80.10.10">
    <property type="entry name" value="Ribonuclease Inhibitor"/>
    <property type="match status" value="1"/>
</dbReference>
<protein>
    <submittedName>
        <fullName evidence="1">Leucine-rich repeat domain superfamily</fullName>
    </submittedName>
</protein>
<dbReference type="Proteomes" id="UP000215914">
    <property type="component" value="Unassembled WGS sequence"/>
</dbReference>
<proteinExistence type="predicted"/>
<dbReference type="AlphaFoldDB" id="A0A9K3DWA6"/>
<keyword evidence="2" id="KW-1185">Reference proteome</keyword>
<comment type="caution">
    <text evidence="1">The sequence shown here is derived from an EMBL/GenBank/DDBJ whole genome shotgun (WGS) entry which is preliminary data.</text>
</comment>
<evidence type="ECO:0000313" key="2">
    <source>
        <dbReference type="Proteomes" id="UP000215914"/>
    </source>
</evidence>
<dbReference type="EMBL" id="MNCJ02000331">
    <property type="protein sequence ID" value="KAF5762063.1"/>
    <property type="molecule type" value="Genomic_DNA"/>
</dbReference>
<sequence>MLTYSLCYLDGKLVSSSIIFELLGVLPKLQELYLEFLWCEFLEDGAKKRSPTTFPCLKTLKLLAINLENGIMLSCAFEMIKSFPNLQTLEITPSYEDEKAAICPLDVDYNTLGMLQLRSVVFTYIKASESEVCLIKYLLACSPFLKKDCYSSPQLSSAR</sequence>